<proteinExistence type="predicted"/>
<dbReference type="EMBL" id="JAANER010000004">
    <property type="protein sequence ID" value="KAG9191167.1"/>
    <property type="molecule type" value="Genomic_DNA"/>
</dbReference>
<name>A0AAD4NNX5_9PLEO</name>
<evidence type="ECO:0000313" key="3">
    <source>
        <dbReference type="Proteomes" id="UP001199106"/>
    </source>
</evidence>
<dbReference type="Proteomes" id="UP001199106">
    <property type="component" value="Unassembled WGS sequence"/>
</dbReference>
<feature type="domain" description="2EXR" evidence="1">
    <location>
        <begin position="12"/>
        <end position="82"/>
    </location>
</feature>
<dbReference type="InterPro" id="IPR045518">
    <property type="entry name" value="2EXR"/>
</dbReference>
<keyword evidence="3" id="KW-1185">Reference proteome</keyword>
<protein>
    <recommendedName>
        <fullName evidence="1">2EXR domain-containing protein</fullName>
    </recommendedName>
</protein>
<reference evidence="2" key="1">
    <citation type="submission" date="2021-07" db="EMBL/GenBank/DDBJ databases">
        <title>Genome Resource of American Ginseng Black Spot Pathogen Alternaria panax.</title>
        <authorList>
            <person name="Qiu C."/>
            <person name="Wang W."/>
            <person name="Liu Z."/>
        </authorList>
    </citation>
    <scope>NUCLEOTIDE SEQUENCE</scope>
    <source>
        <strain evidence="2">BNCC115425</strain>
    </source>
</reference>
<accession>A0AAD4NNX5</accession>
<comment type="caution">
    <text evidence="2">The sequence shown here is derived from an EMBL/GenBank/DDBJ whole genome shotgun (WGS) entry which is preliminary data.</text>
</comment>
<sequence length="421" mass="48043">MASSRMPDNSFQFMDLPKELRIMVYERLPRTIDNRIVKLSYENWPLDQERYVSFFTLIHPSTNTSILRVCKEIHAEAAHYVQKSIRDFILKASPKVAGTLHPEYLADVLGPIIRAAARDFDHLRKRFGFSQDGKPTIHVPSLEEIIRGSCLHLAIWYDNYDEVNGVRQQITSGSLIDYGSERNMRLFLTHLAEARETKAIWDMEDLPQEALNGPALFLPGSVKARVPSIPLNSVDERSKRSIRKFVTTASIQLLYQHIERISQPALGNPRLDFVHCLPEHKSMISRASKYGACSTRRMLRAFQVDGHRSICYDYGVHIKLGGYTVVDESQPPLLKEDAIIKLPVQGCYSTPGAWERLYEPVDGVGSVAICHEPMTKEEWAEWLPNEPVETVDFYNRGCYIAEPYALDTVRRLSHCPVLMSP</sequence>
<gene>
    <name evidence="2" type="ORF">G6011_09255</name>
</gene>
<dbReference type="AlphaFoldDB" id="A0AAD4NNX5"/>
<evidence type="ECO:0000313" key="2">
    <source>
        <dbReference type="EMBL" id="KAG9191167.1"/>
    </source>
</evidence>
<dbReference type="Pfam" id="PF20150">
    <property type="entry name" value="2EXR"/>
    <property type="match status" value="1"/>
</dbReference>
<organism evidence="2 3">
    <name type="scientific">Alternaria panax</name>
    <dbReference type="NCBI Taxonomy" id="48097"/>
    <lineage>
        <taxon>Eukaryota</taxon>
        <taxon>Fungi</taxon>
        <taxon>Dikarya</taxon>
        <taxon>Ascomycota</taxon>
        <taxon>Pezizomycotina</taxon>
        <taxon>Dothideomycetes</taxon>
        <taxon>Pleosporomycetidae</taxon>
        <taxon>Pleosporales</taxon>
        <taxon>Pleosporineae</taxon>
        <taxon>Pleosporaceae</taxon>
        <taxon>Alternaria</taxon>
        <taxon>Alternaria sect. Panax</taxon>
    </lineage>
</organism>
<evidence type="ECO:0000259" key="1">
    <source>
        <dbReference type="Pfam" id="PF20150"/>
    </source>
</evidence>